<feature type="compositionally biased region" description="Acidic residues" evidence="1">
    <location>
        <begin position="29"/>
        <end position="47"/>
    </location>
</feature>
<evidence type="ECO:0000256" key="1">
    <source>
        <dbReference type="SAM" id="MobiDB-lite"/>
    </source>
</evidence>
<name>A0A7R8US91_HERIL</name>
<gene>
    <name evidence="2" type="ORF">HERILL_LOCUS7996</name>
</gene>
<organism evidence="2 3">
    <name type="scientific">Hermetia illucens</name>
    <name type="common">Black soldier fly</name>
    <dbReference type="NCBI Taxonomy" id="343691"/>
    <lineage>
        <taxon>Eukaryota</taxon>
        <taxon>Metazoa</taxon>
        <taxon>Ecdysozoa</taxon>
        <taxon>Arthropoda</taxon>
        <taxon>Hexapoda</taxon>
        <taxon>Insecta</taxon>
        <taxon>Pterygota</taxon>
        <taxon>Neoptera</taxon>
        <taxon>Endopterygota</taxon>
        <taxon>Diptera</taxon>
        <taxon>Brachycera</taxon>
        <taxon>Stratiomyomorpha</taxon>
        <taxon>Stratiomyidae</taxon>
        <taxon>Hermetiinae</taxon>
        <taxon>Hermetia</taxon>
    </lineage>
</organism>
<dbReference type="AlphaFoldDB" id="A0A7R8US91"/>
<reference evidence="2 3" key="1">
    <citation type="submission" date="2020-11" db="EMBL/GenBank/DDBJ databases">
        <authorList>
            <person name="Wallbank WR R."/>
            <person name="Pardo Diaz C."/>
            <person name="Kozak K."/>
            <person name="Martin S."/>
            <person name="Jiggins C."/>
            <person name="Moest M."/>
            <person name="Warren A I."/>
            <person name="Generalovic N T."/>
            <person name="Byers J.R.P. K."/>
            <person name="Montejo-Kovacevich G."/>
            <person name="Yen C E."/>
        </authorList>
    </citation>
    <scope>NUCLEOTIDE SEQUENCE [LARGE SCALE GENOMIC DNA]</scope>
</reference>
<sequence length="73" mass="8355">MEENQYLTIEDNEGKLLRILREGDINDSGFEDNLEMDDFDSDNSDVDSDFVPPVIVDEEDEDAIVSDTVRNIE</sequence>
<dbReference type="InParanoid" id="A0A7R8US91"/>
<evidence type="ECO:0000313" key="2">
    <source>
        <dbReference type="EMBL" id="CAD7085133.1"/>
    </source>
</evidence>
<dbReference type="EMBL" id="LR899011">
    <property type="protein sequence ID" value="CAD7085133.1"/>
    <property type="molecule type" value="Genomic_DNA"/>
</dbReference>
<dbReference type="Proteomes" id="UP000594454">
    <property type="component" value="Chromosome 3"/>
</dbReference>
<proteinExistence type="predicted"/>
<evidence type="ECO:0000313" key="3">
    <source>
        <dbReference type="Proteomes" id="UP000594454"/>
    </source>
</evidence>
<keyword evidence="3" id="KW-1185">Reference proteome</keyword>
<accession>A0A7R8US91</accession>
<protein>
    <submittedName>
        <fullName evidence="2">Uncharacterized protein</fullName>
    </submittedName>
</protein>
<feature type="region of interest" description="Disordered" evidence="1">
    <location>
        <begin position="27"/>
        <end position="47"/>
    </location>
</feature>